<proteinExistence type="inferred from homology"/>
<dbReference type="Pfam" id="PF00005">
    <property type="entry name" value="ABC_tran"/>
    <property type="match status" value="1"/>
</dbReference>
<dbReference type="InterPro" id="IPR003439">
    <property type="entry name" value="ABC_transporter-like_ATP-bd"/>
</dbReference>
<keyword evidence="4" id="KW-1003">Cell membrane</keyword>
<dbReference type="InterPro" id="IPR017871">
    <property type="entry name" value="ABC_transporter-like_CS"/>
</dbReference>
<protein>
    <submittedName>
        <fullName evidence="9">Glutathione import ATP-binding protein GsiA</fullName>
        <ecNumber evidence="9">3.6.3.-</ecNumber>
    </submittedName>
</protein>
<dbReference type="Proteomes" id="UP000095390">
    <property type="component" value="Unassembled WGS sequence"/>
</dbReference>
<dbReference type="GO" id="GO:0005886">
    <property type="term" value="C:plasma membrane"/>
    <property type="evidence" value="ECO:0007669"/>
    <property type="project" value="UniProtKB-SubCell"/>
</dbReference>
<gene>
    <name evidence="9" type="primary">gsiA_1</name>
    <name evidence="9" type="ORF">ERS852578_02925</name>
</gene>
<dbReference type="InterPro" id="IPR050388">
    <property type="entry name" value="ABC_Ni/Peptide_Import"/>
</dbReference>
<dbReference type="EC" id="3.6.3.-" evidence="9"/>
<evidence type="ECO:0000256" key="7">
    <source>
        <dbReference type="ARBA" id="ARBA00023136"/>
    </source>
</evidence>
<keyword evidence="7" id="KW-0472">Membrane</keyword>
<dbReference type="InterPro" id="IPR027417">
    <property type="entry name" value="P-loop_NTPase"/>
</dbReference>
<keyword evidence="6 9" id="KW-0067">ATP-binding</keyword>
<keyword evidence="5" id="KW-0547">Nucleotide-binding</keyword>
<dbReference type="OrthoDB" id="9806285at2"/>
<dbReference type="GO" id="GO:0016887">
    <property type="term" value="F:ATP hydrolysis activity"/>
    <property type="evidence" value="ECO:0007669"/>
    <property type="project" value="InterPro"/>
</dbReference>
<evidence type="ECO:0000313" key="10">
    <source>
        <dbReference type="Proteomes" id="UP000095390"/>
    </source>
</evidence>
<dbReference type="GO" id="GO:0005524">
    <property type="term" value="F:ATP binding"/>
    <property type="evidence" value="ECO:0007669"/>
    <property type="project" value="UniProtKB-KW"/>
</dbReference>
<dbReference type="RefSeq" id="WP_055183372.1">
    <property type="nucleotide sequence ID" value="NZ_CATVRT010000079.1"/>
</dbReference>
<evidence type="ECO:0000256" key="4">
    <source>
        <dbReference type="ARBA" id="ARBA00022475"/>
    </source>
</evidence>
<keyword evidence="9" id="KW-0378">Hydrolase</keyword>
<dbReference type="AlphaFoldDB" id="A0A173V5J7"/>
<dbReference type="PROSITE" id="PS00211">
    <property type="entry name" value="ABC_TRANSPORTER_1"/>
    <property type="match status" value="1"/>
</dbReference>
<evidence type="ECO:0000256" key="3">
    <source>
        <dbReference type="ARBA" id="ARBA00022448"/>
    </source>
</evidence>
<evidence type="ECO:0000256" key="5">
    <source>
        <dbReference type="ARBA" id="ARBA00022741"/>
    </source>
</evidence>
<dbReference type="PANTHER" id="PTHR43297:SF2">
    <property type="entry name" value="DIPEPTIDE TRANSPORT ATP-BINDING PROTEIN DPPD"/>
    <property type="match status" value="1"/>
</dbReference>
<dbReference type="InterPro" id="IPR003593">
    <property type="entry name" value="AAA+_ATPase"/>
</dbReference>
<evidence type="ECO:0000313" key="9">
    <source>
        <dbReference type="EMBL" id="CUN21138.1"/>
    </source>
</evidence>
<dbReference type="Gene3D" id="3.40.50.300">
    <property type="entry name" value="P-loop containing nucleotide triphosphate hydrolases"/>
    <property type="match status" value="1"/>
</dbReference>
<reference evidence="9 10" key="1">
    <citation type="submission" date="2015-09" db="EMBL/GenBank/DDBJ databases">
        <authorList>
            <consortium name="Pathogen Informatics"/>
        </authorList>
    </citation>
    <scope>NUCLEOTIDE SEQUENCE [LARGE SCALE GENOMIC DNA]</scope>
    <source>
        <strain evidence="9 10">2789STDY5834966</strain>
    </source>
</reference>
<evidence type="ECO:0000256" key="1">
    <source>
        <dbReference type="ARBA" id="ARBA00004202"/>
    </source>
</evidence>
<dbReference type="SMART" id="SM00382">
    <property type="entry name" value="AAA"/>
    <property type="match status" value="1"/>
</dbReference>
<feature type="domain" description="ABC transporter" evidence="8">
    <location>
        <begin position="2"/>
        <end position="250"/>
    </location>
</feature>
<comment type="similarity">
    <text evidence="2">Belongs to the ABC transporter superfamily.</text>
</comment>
<dbReference type="SUPFAM" id="SSF52540">
    <property type="entry name" value="P-loop containing nucleoside triphosphate hydrolases"/>
    <property type="match status" value="1"/>
</dbReference>
<sequence length="262" mass="29048">MLDVQDITVAYSSNAEPTIEGFHLKMKPGEICSIVGESGSGKTTVIRSILGLLPSGGKVTKGDILFEGESLLQYSKKQWRELRGTQISMIFQDSGAMINPIRKIGSQYVEYIRAHKNIPKKDAFDMAVEMLEKMRLPDGKRIMESYPFELSGGMCQRVGIAMAMTFQPKLLLADEPTSALDVTTQAQIVRQMMELRDDFGTGIIVVTHNIGVAAYMADKLLVMRQGKVVDSGQREDILHNPQSEYTKNLLASVPALKGERYV</sequence>
<dbReference type="EMBL" id="CYYC01000064">
    <property type="protein sequence ID" value="CUN21138.1"/>
    <property type="molecule type" value="Genomic_DNA"/>
</dbReference>
<dbReference type="PANTHER" id="PTHR43297">
    <property type="entry name" value="OLIGOPEPTIDE TRANSPORT ATP-BINDING PROTEIN APPD"/>
    <property type="match status" value="1"/>
</dbReference>
<evidence type="ECO:0000256" key="2">
    <source>
        <dbReference type="ARBA" id="ARBA00005417"/>
    </source>
</evidence>
<dbReference type="CDD" id="cd03257">
    <property type="entry name" value="ABC_NikE_OppD_transporters"/>
    <property type="match status" value="1"/>
</dbReference>
<evidence type="ECO:0000259" key="8">
    <source>
        <dbReference type="PROSITE" id="PS50893"/>
    </source>
</evidence>
<name>A0A173V5J7_9FIRM</name>
<evidence type="ECO:0000256" key="6">
    <source>
        <dbReference type="ARBA" id="ARBA00022840"/>
    </source>
</evidence>
<organism evidence="9 10">
    <name type="scientific">Anaerobutyricum hallii</name>
    <dbReference type="NCBI Taxonomy" id="39488"/>
    <lineage>
        <taxon>Bacteria</taxon>
        <taxon>Bacillati</taxon>
        <taxon>Bacillota</taxon>
        <taxon>Clostridia</taxon>
        <taxon>Lachnospirales</taxon>
        <taxon>Lachnospiraceae</taxon>
        <taxon>Anaerobutyricum</taxon>
    </lineage>
</organism>
<keyword evidence="3" id="KW-0813">Transport</keyword>
<dbReference type="PROSITE" id="PS50893">
    <property type="entry name" value="ABC_TRANSPORTER_2"/>
    <property type="match status" value="1"/>
</dbReference>
<comment type="subcellular location">
    <subcellularLocation>
        <location evidence="1">Cell membrane</location>
        <topology evidence="1">Peripheral membrane protein</topology>
    </subcellularLocation>
</comment>
<accession>A0A173V5J7</accession>